<evidence type="ECO:0000313" key="1">
    <source>
        <dbReference type="EMBL" id="EFO89580.1"/>
    </source>
</evidence>
<sequence>MNTQPLRYQSLKVVLLYMEANVRIKISQRLPTISSTEKLVPLRIRNLSLNSTDTSINDTKYFLGVYRVFQPDEIVPKSVQDKNDSGGVPYDLDQYGFQVSSNKILEAGDVPLLDLNREPRRYDTDLVEENEKRSLRNYEAALALKNKSMNTEATVEELPENGNQDIANNALLVYLSKDSVEKLNEGILSHRHALLPFHYRRHNLTPPYTCYIQLTVTTKGTEKHIQRYKYTRSLYEAVKQLNAILFGGRQGVIQVRDFKMPCFTILRLPVGFKIRIKCMDNVIEISSQYNAILSMIDPSSFPLDKATIFAQIDIGVNDFHLPAIRSAKVLKIYGYSFAPGLLELLRTLPNQTFILMYSVITVQIDEYFALARSCVNDKRPVGTCYLFPIQKEETVKELLKWIKTRMENPKRTKRCVTVCMGHSNRLEIYYVPAKTHSNPEFDCLGYEWVLTIRVVRVR</sequence>
<name>E3N8P3_CAERE</name>
<dbReference type="eggNOG" id="ENOG502TJKE">
    <property type="taxonomic scope" value="Eukaryota"/>
</dbReference>
<dbReference type="EMBL" id="DS268558">
    <property type="protein sequence ID" value="EFO89580.1"/>
    <property type="molecule type" value="Genomic_DNA"/>
</dbReference>
<dbReference type="PANTHER" id="PTHR31379">
    <property type="entry name" value="F-BOX C PROTEIN-RELATED-RELATED"/>
    <property type="match status" value="1"/>
</dbReference>
<dbReference type="PANTHER" id="PTHR31379:SF1">
    <property type="entry name" value="F-BOX C PROTEIN-RELATED"/>
    <property type="match status" value="1"/>
</dbReference>
<accession>E3N8P3</accession>
<dbReference type="Pfam" id="PF12078">
    <property type="entry name" value="DUF3557"/>
    <property type="match status" value="1"/>
</dbReference>
<keyword evidence="2" id="KW-1185">Reference proteome</keyword>
<dbReference type="Proteomes" id="UP000008281">
    <property type="component" value="Unassembled WGS sequence"/>
</dbReference>
<dbReference type="HOGENOM" id="CLU_042576_0_1_1"/>
<dbReference type="OrthoDB" id="5889481at2759"/>
<dbReference type="InterPro" id="IPR021942">
    <property type="entry name" value="DUF3557"/>
</dbReference>
<dbReference type="FunCoup" id="E3N8P3">
    <property type="interactions" value="1258"/>
</dbReference>
<proteinExistence type="predicted"/>
<protein>
    <submittedName>
        <fullName evidence="1">Uncharacterized protein</fullName>
    </submittedName>
</protein>
<gene>
    <name evidence="1" type="ORF">CRE_22610</name>
</gene>
<dbReference type="AlphaFoldDB" id="E3N8P3"/>
<dbReference type="InParanoid" id="E3N8P3"/>
<evidence type="ECO:0000313" key="2">
    <source>
        <dbReference type="Proteomes" id="UP000008281"/>
    </source>
</evidence>
<organism evidence="2">
    <name type="scientific">Caenorhabditis remanei</name>
    <name type="common">Caenorhabditis vulgaris</name>
    <dbReference type="NCBI Taxonomy" id="31234"/>
    <lineage>
        <taxon>Eukaryota</taxon>
        <taxon>Metazoa</taxon>
        <taxon>Ecdysozoa</taxon>
        <taxon>Nematoda</taxon>
        <taxon>Chromadorea</taxon>
        <taxon>Rhabditida</taxon>
        <taxon>Rhabditina</taxon>
        <taxon>Rhabditomorpha</taxon>
        <taxon>Rhabditoidea</taxon>
        <taxon>Rhabditidae</taxon>
        <taxon>Peloderinae</taxon>
        <taxon>Caenorhabditis</taxon>
    </lineage>
</organism>
<reference evidence="1" key="1">
    <citation type="submission" date="2007-07" db="EMBL/GenBank/DDBJ databases">
        <title>PCAP assembly of the Caenorhabditis remanei genome.</title>
        <authorList>
            <consortium name="The Caenorhabditis remanei Sequencing Consortium"/>
            <person name="Wilson R.K."/>
        </authorList>
    </citation>
    <scope>NUCLEOTIDE SEQUENCE [LARGE SCALE GENOMIC DNA]</scope>
    <source>
        <strain evidence="1">PB4641</strain>
    </source>
</reference>